<dbReference type="InterPro" id="IPR005502">
    <property type="entry name" value="Ribosyl_crysJ1"/>
</dbReference>
<dbReference type="Gene3D" id="1.10.4080.10">
    <property type="entry name" value="ADP-ribosylation/Crystallin J1"/>
    <property type="match status" value="1"/>
</dbReference>
<dbReference type="AlphaFoldDB" id="A0A816DI67"/>
<organism evidence="1 2">
    <name type="scientific">Adineta ricciae</name>
    <name type="common">Rotifer</name>
    <dbReference type="NCBI Taxonomy" id="249248"/>
    <lineage>
        <taxon>Eukaryota</taxon>
        <taxon>Metazoa</taxon>
        <taxon>Spiralia</taxon>
        <taxon>Gnathifera</taxon>
        <taxon>Rotifera</taxon>
        <taxon>Eurotatoria</taxon>
        <taxon>Bdelloidea</taxon>
        <taxon>Adinetida</taxon>
        <taxon>Adinetidae</taxon>
        <taxon>Adineta</taxon>
    </lineage>
</organism>
<protein>
    <submittedName>
        <fullName evidence="1">Uncharacterized protein</fullName>
    </submittedName>
</protein>
<evidence type="ECO:0000313" key="1">
    <source>
        <dbReference type="EMBL" id="CAF1637708.1"/>
    </source>
</evidence>
<dbReference type="Pfam" id="PF03747">
    <property type="entry name" value="ADP_ribosyl_GH"/>
    <property type="match status" value="1"/>
</dbReference>
<keyword evidence="2" id="KW-1185">Reference proteome</keyword>
<dbReference type="SUPFAM" id="SSF101478">
    <property type="entry name" value="ADP-ribosylglycohydrolase"/>
    <property type="match status" value="1"/>
</dbReference>
<dbReference type="InterPro" id="IPR036705">
    <property type="entry name" value="Ribosyl_crysJ1_sf"/>
</dbReference>
<name>A0A816DI67_ADIRI</name>
<dbReference type="Proteomes" id="UP000663828">
    <property type="component" value="Unassembled WGS sequence"/>
</dbReference>
<comment type="caution">
    <text evidence="1">The sequence shown here is derived from an EMBL/GenBank/DDBJ whole genome shotgun (WGS) entry which is preliminary data.</text>
</comment>
<accession>A0A816DI67</accession>
<evidence type="ECO:0000313" key="2">
    <source>
        <dbReference type="Proteomes" id="UP000663828"/>
    </source>
</evidence>
<reference evidence="1" key="1">
    <citation type="submission" date="2021-02" db="EMBL/GenBank/DDBJ databases">
        <authorList>
            <person name="Nowell W R."/>
        </authorList>
    </citation>
    <scope>NUCLEOTIDE SEQUENCE</scope>
</reference>
<gene>
    <name evidence="1" type="ORF">XAT740_LOCUS52758</name>
</gene>
<dbReference type="EMBL" id="CAJNOR010008797">
    <property type="protein sequence ID" value="CAF1637708.1"/>
    <property type="molecule type" value="Genomic_DNA"/>
</dbReference>
<proteinExistence type="predicted"/>
<sequence>MTPILKNQSRITSPLHLTIFEVINGLSKQHQSRETKAPGFVIKTMEAALWVCYHMNSFQECALKAVHLGDDVDTVSAIYGIHFIPVEWKDK</sequence>